<dbReference type="OrthoDB" id="258549at2"/>
<evidence type="ECO:0000259" key="1">
    <source>
        <dbReference type="Pfam" id="PF01370"/>
    </source>
</evidence>
<accession>A0A517XRJ3</accession>
<dbReference type="Gene3D" id="3.90.25.10">
    <property type="entry name" value="UDP-galactose 4-epimerase, domain 1"/>
    <property type="match status" value="1"/>
</dbReference>
<protein>
    <submittedName>
        <fullName evidence="2">UDP-glucose 4-epimerase</fullName>
        <ecNumber evidence="2">5.1.3.2</ecNumber>
    </submittedName>
</protein>
<dbReference type="SUPFAM" id="SSF51735">
    <property type="entry name" value="NAD(P)-binding Rossmann-fold domains"/>
    <property type="match status" value="1"/>
</dbReference>
<dbReference type="Proteomes" id="UP000319576">
    <property type="component" value="Chromosome"/>
</dbReference>
<dbReference type="InterPro" id="IPR001509">
    <property type="entry name" value="Epimerase_deHydtase"/>
</dbReference>
<dbReference type="AlphaFoldDB" id="A0A517XRJ3"/>
<gene>
    <name evidence="2" type="ORF">ETAA1_20150</name>
</gene>
<dbReference type="InterPro" id="IPR050177">
    <property type="entry name" value="Lipid_A_modif_metabolic_enz"/>
</dbReference>
<organism evidence="2 3">
    <name type="scientific">Urbifossiella limnaea</name>
    <dbReference type="NCBI Taxonomy" id="2528023"/>
    <lineage>
        <taxon>Bacteria</taxon>
        <taxon>Pseudomonadati</taxon>
        <taxon>Planctomycetota</taxon>
        <taxon>Planctomycetia</taxon>
        <taxon>Gemmatales</taxon>
        <taxon>Gemmataceae</taxon>
        <taxon>Urbifossiella</taxon>
    </lineage>
</organism>
<dbReference type="PANTHER" id="PTHR43245">
    <property type="entry name" value="BIFUNCTIONAL POLYMYXIN RESISTANCE PROTEIN ARNA"/>
    <property type="match status" value="1"/>
</dbReference>
<dbReference type="GO" id="GO:0003978">
    <property type="term" value="F:UDP-glucose 4-epimerase activity"/>
    <property type="evidence" value="ECO:0007669"/>
    <property type="project" value="UniProtKB-EC"/>
</dbReference>
<feature type="domain" description="NAD-dependent epimerase/dehydratase" evidence="1">
    <location>
        <begin position="6"/>
        <end position="239"/>
    </location>
</feature>
<keyword evidence="3" id="KW-1185">Reference proteome</keyword>
<dbReference type="PANTHER" id="PTHR43245:SF13">
    <property type="entry name" value="UDP-D-APIOSE_UDP-D-XYLOSE SYNTHASE 2"/>
    <property type="match status" value="1"/>
</dbReference>
<proteinExistence type="predicted"/>
<name>A0A517XRJ3_9BACT</name>
<evidence type="ECO:0000313" key="3">
    <source>
        <dbReference type="Proteomes" id="UP000319576"/>
    </source>
</evidence>
<dbReference type="KEGG" id="uli:ETAA1_20150"/>
<keyword evidence="2" id="KW-0413">Isomerase</keyword>
<reference evidence="2 3" key="1">
    <citation type="submission" date="2019-02" db="EMBL/GenBank/DDBJ databases">
        <title>Deep-cultivation of Planctomycetes and their phenomic and genomic characterization uncovers novel biology.</title>
        <authorList>
            <person name="Wiegand S."/>
            <person name="Jogler M."/>
            <person name="Boedeker C."/>
            <person name="Pinto D."/>
            <person name="Vollmers J."/>
            <person name="Rivas-Marin E."/>
            <person name="Kohn T."/>
            <person name="Peeters S.H."/>
            <person name="Heuer A."/>
            <person name="Rast P."/>
            <person name="Oberbeckmann S."/>
            <person name="Bunk B."/>
            <person name="Jeske O."/>
            <person name="Meyerdierks A."/>
            <person name="Storesund J.E."/>
            <person name="Kallscheuer N."/>
            <person name="Luecker S."/>
            <person name="Lage O.M."/>
            <person name="Pohl T."/>
            <person name="Merkel B.J."/>
            <person name="Hornburger P."/>
            <person name="Mueller R.-W."/>
            <person name="Bruemmer F."/>
            <person name="Labrenz M."/>
            <person name="Spormann A.M."/>
            <person name="Op den Camp H."/>
            <person name="Overmann J."/>
            <person name="Amann R."/>
            <person name="Jetten M.S.M."/>
            <person name="Mascher T."/>
            <person name="Medema M.H."/>
            <person name="Devos D.P."/>
            <person name="Kaster A.-K."/>
            <person name="Ovreas L."/>
            <person name="Rohde M."/>
            <person name="Galperin M.Y."/>
            <person name="Jogler C."/>
        </authorList>
    </citation>
    <scope>NUCLEOTIDE SEQUENCE [LARGE SCALE GENOMIC DNA]</scope>
    <source>
        <strain evidence="2 3">ETA_A1</strain>
    </source>
</reference>
<dbReference type="Pfam" id="PF01370">
    <property type="entry name" value="Epimerase"/>
    <property type="match status" value="1"/>
</dbReference>
<sequence>MAGLHLVTGGAGFIGSHLVEALLAAGRPVRVFDNLSTGLRTNVPAGVEFVEGCLTDPAAVARAVAGCEVVFHLAALASVAKSVEDPGLNHAVNATGTLHVLDAARNAGVRRLVYAGSASAYGGADDPAGQGEDTPLCALSPYAAAKLAGEFYCQAFAASYRLETVRLRFFNVFGPLQRPDSPYSGVIAIFSAMLAAGRVPSVHGDGLQSRDFVAVEDVARALILAADTPGVSGRVFNVGTGRSVTLLQLLDTLNSQLGTSVVPTHGPARAGDIRHSRAKIERITAELGFVPKVSFEEGLRRTLAWSRG</sequence>
<dbReference type="PRINTS" id="PR01713">
    <property type="entry name" value="NUCEPIMERASE"/>
</dbReference>
<dbReference type="InterPro" id="IPR036291">
    <property type="entry name" value="NAD(P)-bd_dom_sf"/>
</dbReference>
<dbReference type="EC" id="5.1.3.2" evidence="2"/>
<evidence type="ECO:0000313" key="2">
    <source>
        <dbReference type="EMBL" id="QDU20072.1"/>
    </source>
</evidence>
<dbReference type="RefSeq" id="WP_145237011.1">
    <property type="nucleotide sequence ID" value="NZ_CP036273.1"/>
</dbReference>
<dbReference type="Gene3D" id="3.40.50.720">
    <property type="entry name" value="NAD(P)-binding Rossmann-like Domain"/>
    <property type="match status" value="1"/>
</dbReference>
<dbReference type="EMBL" id="CP036273">
    <property type="protein sequence ID" value="QDU20072.1"/>
    <property type="molecule type" value="Genomic_DNA"/>
</dbReference>